<feature type="transmembrane region" description="Helical" evidence="1">
    <location>
        <begin position="109"/>
        <end position="128"/>
    </location>
</feature>
<feature type="transmembrane region" description="Helical" evidence="1">
    <location>
        <begin position="256"/>
        <end position="274"/>
    </location>
</feature>
<accession>A0ABN1Q029</accession>
<proteinExistence type="predicted"/>
<dbReference type="EMBL" id="BAAAHK010000005">
    <property type="protein sequence ID" value="GAA0935531.1"/>
    <property type="molecule type" value="Genomic_DNA"/>
</dbReference>
<name>A0ABN1Q029_9ACTN</name>
<reference evidence="2 3" key="1">
    <citation type="journal article" date="2019" name="Int. J. Syst. Evol. Microbiol.">
        <title>The Global Catalogue of Microorganisms (GCM) 10K type strain sequencing project: providing services to taxonomists for standard genome sequencing and annotation.</title>
        <authorList>
            <consortium name="The Broad Institute Genomics Platform"/>
            <consortium name="The Broad Institute Genome Sequencing Center for Infectious Disease"/>
            <person name="Wu L."/>
            <person name="Ma J."/>
        </authorList>
    </citation>
    <scope>NUCLEOTIDE SEQUENCE [LARGE SCALE GENOMIC DNA]</scope>
    <source>
        <strain evidence="2 3">JCM 10977</strain>
    </source>
</reference>
<evidence type="ECO:0000313" key="3">
    <source>
        <dbReference type="Proteomes" id="UP001500542"/>
    </source>
</evidence>
<dbReference type="Proteomes" id="UP001500542">
    <property type="component" value="Unassembled WGS sequence"/>
</dbReference>
<evidence type="ECO:0000256" key="1">
    <source>
        <dbReference type="SAM" id="Phobius"/>
    </source>
</evidence>
<keyword evidence="1" id="KW-1133">Transmembrane helix</keyword>
<feature type="transmembrane region" description="Helical" evidence="1">
    <location>
        <begin position="71"/>
        <end position="89"/>
    </location>
</feature>
<evidence type="ECO:0000313" key="2">
    <source>
        <dbReference type="EMBL" id="GAA0935531.1"/>
    </source>
</evidence>
<organism evidence="2 3">
    <name type="scientific">Kribbella koreensis</name>
    <dbReference type="NCBI Taxonomy" id="57909"/>
    <lineage>
        <taxon>Bacteria</taxon>
        <taxon>Bacillati</taxon>
        <taxon>Actinomycetota</taxon>
        <taxon>Actinomycetes</taxon>
        <taxon>Propionibacteriales</taxon>
        <taxon>Kribbellaceae</taxon>
        <taxon>Kribbella</taxon>
    </lineage>
</organism>
<keyword evidence="1" id="KW-0472">Membrane</keyword>
<sequence>MSTLYRGVLSCYPRWWRERHGEEALGLLIDSAEARGRTDLRDLLNLAAHAARVRLTQSGPPTLVQGIRNRVSVIAATLLAAIGSTFLIFGEWAPWDPQTSMGGSPVANVTTGSICFLAGLLAAITMVFDRPVAARWLTATSAVSALAVMFPPLEQLAESFGFTRPPGTILLFTAVIATLAAAGVPTRSMTSRGRFAVLVACPSMGAVLVTALSLYPDNWFFYRLPDQQSLRIGLGVLLGTALIVIAIVLLLAGHRAWGAALAINSVPWLLMFYLDPLGSGTWASSGPLGVVSSMPLGGLGVLLLVMLAALAAGLIAVRINRRPQPAANSVASSE</sequence>
<feature type="transmembrane region" description="Helical" evidence="1">
    <location>
        <begin position="294"/>
        <end position="317"/>
    </location>
</feature>
<keyword evidence="3" id="KW-1185">Reference proteome</keyword>
<gene>
    <name evidence="2" type="ORF">GCM10009554_22350</name>
</gene>
<protein>
    <submittedName>
        <fullName evidence="2">Uncharacterized protein</fullName>
    </submittedName>
</protein>
<feature type="transmembrane region" description="Helical" evidence="1">
    <location>
        <begin position="135"/>
        <end position="153"/>
    </location>
</feature>
<keyword evidence="1" id="KW-0812">Transmembrane</keyword>
<feature type="transmembrane region" description="Helical" evidence="1">
    <location>
        <begin position="195"/>
        <end position="215"/>
    </location>
</feature>
<feature type="transmembrane region" description="Helical" evidence="1">
    <location>
        <begin position="230"/>
        <end position="251"/>
    </location>
</feature>
<dbReference type="RefSeq" id="WP_343967704.1">
    <property type="nucleotide sequence ID" value="NZ_BAAAHK010000005.1"/>
</dbReference>
<comment type="caution">
    <text evidence="2">The sequence shown here is derived from an EMBL/GenBank/DDBJ whole genome shotgun (WGS) entry which is preliminary data.</text>
</comment>
<feature type="transmembrane region" description="Helical" evidence="1">
    <location>
        <begin position="165"/>
        <end position="183"/>
    </location>
</feature>